<sequence length="112" mass="12669">MVTLILEFGLTAMKRNTDGRCLERSKVGSESEVRLLCSKNRVAALKPLGIPRLELMACCIGTRLVNTVIRAFCATSINVILCYDSTVVLWWIKEFGEWGWFLMQIALKKLES</sequence>
<dbReference type="Pfam" id="PF05380">
    <property type="entry name" value="Peptidase_A17"/>
    <property type="match status" value="1"/>
</dbReference>
<evidence type="ECO:0000313" key="1">
    <source>
        <dbReference type="EMBL" id="GFT74259.1"/>
    </source>
</evidence>
<accession>A0A8X6TZH1</accession>
<dbReference type="EMBL" id="BMAW01021692">
    <property type="protein sequence ID" value="GFT74259.1"/>
    <property type="molecule type" value="Genomic_DNA"/>
</dbReference>
<comment type="caution">
    <text evidence="1">The sequence shown here is derived from an EMBL/GenBank/DDBJ whole genome shotgun (WGS) entry which is preliminary data.</text>
</comment>
<organism evidence="1 2">
    <name type="scientific">Nephila pilipes</name>
    <name type="common">Giant wood spider</name>
    <name type="synonym">Nephila maculata</name>
    <dbReference type="NCBI Taxonomy" id="299642"/>
    <lineage>
        <taxon>Eukaryota</taxon>
        <taxon>Metazoa</taxon>
        <taxon>Ecdysozoa</taxon>
        <taxon>Arthropoda</taxon>
        <taxon>Chelicerata</taxon>
        <taxon>Arachnida</taxon>
        <taxon>Araneae</taxon>
        <taxon>Araneomorphae</taxon>
        <taxon>Entelegynae</taxon>
        <taxon>Araneoidea</taxon>
        <taxon>Nephilidae</taxon>
        <taxon>Nephila</taxon>
    </lineage>
</organism>
<gene>
    <name evidence="1" type="primary">AVEN_201610_1</name>
    <name evidence="1" type="ORF">NPIL_138671</name>
</gene>
<protein>
    <submittedName>
        <fullName evidence="1">Uncharacterized protein</fullName>
    </submittedName>
</protein>
<reference evidence="1" key="1">
    <citation type="submission" date="2020-08" db="EMBL/GenBank/DDBJ databases">
        <title>Multicomponent nature underlies the extraordinary mechanical properties of spider dragline silk.</title>
        <authorList>
            <person name="Kono N."/>
            <person name="Nakamura H."/>
            <person name="Mori M."/>
            <person name="Yoshida Y."/>
            <person name="Ohtoshi R."/>
            <person name="Malay A.D."/>
            <person name="Moran D.A.P."/>
            <person name="Tomita M."/>
            <person name="Numata K."/>
            <person name="Arakawa K."/>
        </authorList>
    </citation>
    <scope>NUCLEOTIDE SEQUENCE</scope>
</reference>
<dbReference type="OrthoDB" id="8037279at2759"/>
<dbReference type="AlphaFoldDB" id="A0A8X6TZH1"/>
<keyword evidence="2" id="KW-1185">Reference proteome</keyword>
<evidence type="ECO:0000313" key="2">
    <source>
        <dbReference type="Proteomes" id="UP000887013"/>
    </source>
</evidence>
<dbReference type="Proteomes" id="UP000887013">
    <property type="component" value="Unassembled WGS sequence"/>
</dbReference>
<proteinExistence type="predicted"/>
<name>A0A8X6TZH1_NEPPI</name>
<dbReference type="InterPro" id="IPR008042">
    <property type="entry name" value="Retrotrans_Pao"/>
</dbReference>